<proteinExistence type="predicted"/>
<sequence length="161" mass="18452">MKKWGLILLLLVSAQVVSAHKFYVSLTQINYNSKTKSIEVTLKLFTDDLELSTTNFSKKTVKIINAEDSDVEIANYIKDKFSISINNKVQVLNYLGKEMENDVSWCYLEIKNVTDIQSIKINNRIFTEQFPDQKNLIHLNVNGVEESAVLTKNTTTFLIEL</sequence>
<dbReference type="Proteomes" id="UP000470771">
    <property type="component" value="Unassembled WGS sequence"/>
</dbReference>
<dbReference type="RefSeq" id="WP_160632884.1">
    <property type="nucleotide sequence ID" value="NZ_WWNE01000006.1"/>
</dbReference>
<evidence type="ECO:0000313" key="3">
    <source>
        <dbReference type="Proteomes" id="UP000470771"/>
    </source>
</evidence>
<comment type="caution">
    <text evidence="2">The sequence shown here is derived from an EMBL/GenBank/DDBJ whole genome shotgun (WGS) entry which is preliminary data.</text>
</comment>
<dbReference type="Pfam" id="PF20420">
    <property type="entry name" value="DUF6702"/>
    <property type="match status" value="1"/>
</dbReference>
<gene>
    <name evidence="2" type="ORF">GQN54_07345</name>
</gene>
<reference evidence="2 3" key="1">
    <citation type="submission" date="2019-12" db="EMBL/GenBank/DDBJ databases">
        <authorList>
            <person name="Zhao J."/>
        </authorList>
    </citation>
    <scope>NUCLEOTIDE SEQUENCE [LARGE SCALE GENOMIC DNA]</scope>
    <source>
        <strain evidence="2 3">S-15</strain>
    </source>
</reference>
<evidence type="ECO:0000313" key="2">
    <source>
        <dbReference type="EMBL" id="NBG65930.1"/>
    </source>
</evidence>
<protein>
    <submittedName>
        <fullName evidence="2">Uncharacterized protein</fullName>
    </submittedName>
</protein>
<keyword evidence="1" id="KW-0732">Signal</keyword>
<dbReference type="EMBL" id="WWNE01000006">
    <property type="protein sequence ID" value="NBG65930.1"/>
    <property type="molecule type" value="Genomic_DNA"/>
</dbReference>
<dbReference type="AlphaFoldDB" id="A0A6N9NL19"/>
<organism evidence="2 3">
    <name type="scientific">Acidiluteibacter ferrifornacis</name>
    <dbReference type="NCBI Taxonomy" id="2692424"/>
    <lineage>
        <taxon>Bacteria</taxon>
        <taxon>Pseudomonadati</taxon>
        <taxon>Bacteroidota</taxon>
        <taxon>Flavobacteriia</taxon>
        <taxon>Flavobacteriales</taxon>
        <taxon>Cryomorphaceae</taxon>
        <taxon>Acidiluteibacter</taxon>
    </lineage>
</organism>
<accession>A0A6N9NL19</accession>
<keyword evidence="3" id="KW-1185">Reference proteome</keyword>
<name>A0A6N9NL19_9FLAO</name>
<feature type="signal peptide" evidence="1">
    <location>
        <begin position="1"/>
        <end position="19"/>
    </location>
</feature>
<dbReference type="InterPro" id="IPR046525">
    <property type="entry name" value="DUF6702"/>
</dbReference>
<feature type="chain" id="PRO_5026930726" evidence="1">
    <location>
        <begin position="20"/>
        <end position="161"/>
    </location>
</feature>
<evidence type="ECO:0000256" key="1">
    <source>
        <dbReference type="SAM" id="SignalP"/>
    </source>
</evidence>